<dbReference type="PANTHER" id="PTHR32063:SF21">
    <property type="entry name" value="MULTIDRUG RESISTANCE PROTEIN MDTB"/>
    <property type="match status" value="1"/>
</dbReference>
<feature type="transmembrane region" description="Helical" evidence="8">
    <location>
        <begin position="12"/>
        <end position="29"/>
    </location>
</feature>
<dbReference type="GO" id="GO:0005886">
    <property type="term" value="C:plasma membrane"/>
    <property type="evidence" value="ECO:0007669"/>
    <property type="project" value="UniProtKB-SubCell"/>
</dbReference>
<dbReference type="PANTHER" id="PTHR32063">
    <property type="match status" value="1"/>
</dbReference>
<protein>
    <submittedName>
        <fullName evidence="9">Multidrug efflux system, subunit C</fullName>
    </submittedName>
</protein>
<feature type="transmembrane region" description="Helical" evidence="8">
    <location>
        <begin position="530"/>
        <end position="548"/>
    </location>
</feature>
<evidence type="ECO:0000256" key="2">
    <source>
        <dbReference type="ARBA" id="ARBA00022448"/>
    </source>
</evidence>
<accession>A0A445MRT7</accession>
<dbReference type="InterPro" id="IPR027463">
    <property type="entry name" value="AcrB_DN_DC_subdom"/>
</dbReference>
<evidence type="ECO:0000256" key="8">
    <source>
        <dbReference type="SAM" id="Phobius"/>
    </source>
</evidence>
<evidence type="ECO:0000256" key="4">
    <source>
        <dbReference type="ARBA" id="ARBA00022519"/>
    </source>
</evidence>
<feature type="transmembrane region" description="Helical" evidence="8">
    <location>
        <begin position="431"/>
        <end position="451"/>
    </location>
</feature>
<keyword evidence="4" id="KW-0997">Cell inner membrane</keyword>
<proteinExistence type="predicted"/>
<evidence type="ECO:0000256" key="6">
    <source>
        <dbReference type="ARBA" id="ARBA00022989"/>
    </source>
</evidence>
<keyword evidence="7 8" id="KW-0472">Membrane</keyword>
<dbReference type="InterPro" id="IPR001036">
    <property type="entry name" value="Acrflvin-R"/>
</dbReference>
<dbReference type="Pfam" id="PF00873">
    <property type="entry name" value="ACR_tran"/>
    <property type="match status" value="1"/>
</dbReference>
<dbReference type="Gene3D" id="1.20.1640.10">
    <property type="entry name" value="Multidrug efflux transporter AcrB transmembrane domain"/>
    <property type="match status" value="2"/>
</dbReference>
<dbReference type="SUPFAM" id="SSF82866">
    <property type="entry name" value="Multidrug efflux transporter AcrB transmembrane domain"/>
    <property type="match status" value="2"/>
</dbReference>
<comment type="subcellular location">
    <subcellularLocation>
        <location evidence="1">Cell inner membrane</location>
        <topology evidence="1">Multi-pass membrane protein</topology>
    </subcellularLocation>
</comment>
<keyword evidence="5 8" id="KW-0812">Transmembrane</keyword>
<feature type="transmembrane region" description="Helical" evidence="8">
    <location>
        <begin position="897"/>
        <end position="923"/>
    </location>
</feature>
<dbReference type="Gene3D" id="3.30.2090.10">
    <property type="entry name" value="Multidrug efflux transporter AcrB TolC docking domain, DN and DC subdomains"/>
    <property type="match status" value="2"/>
</dbReference>
<feature type="transmembrane region" description="Helical" evidence="8">
    <location>
        <begin position="360"/>
        <end position="381"/>
    </location>
</feature>
<dbReference type="Gene3D" id="3.30.70.1440">
    <property type="entry name" value="Multidrug efflux transporter AcrB pore domain"/>
    <property type="match status" value="1"/>
</dbReference>
<reference evidence="9" key="1">
    <citation type="submission" date="2018-01" db="EMBL/GenBank/DDBJ databases">
        <authorList>
            <person name="Regsiter A."/>
            <person name="William W."/>
        </authorList>
    </citation>
    <scope>NUCLEOTIDE SEQUENCE</scope>
    <source>
        <strain evidence="9">TRIP AH-1</strain>
    </source>
</reference>
<dbReference type="FunFam" id="3.30.70.1430:FF:000001">
    <property type="entry name" value="Efflux pump membrane transporter"/>
    <property type="match status" value="1"/>
</dbReference>
<dbReference type="GO" id="GO:0042910">
    <property type="term" value="F:xenobiotic transmembrane transporter activity"/>
    <property type="evidence" value="ECO:0007669"/>
    <property type="project" value="TreeGrafter"/>
</dbReference>
<feature type="transmembrane region" description="Helical" evidence="8">
    <location>
        <begin position="960"/>
        <end position="982"/>
    </location>
</feature>
<keyword evidence="6 8" id="KW-1133">Transmembrane helix</keyword>
<evidence type="ECO:0000256" key="1">
    <source>
        <dbReference type="ARBA" id="ARBA00004429"/>
    </source>
</evidence>
<feature type="transmembrane region" description="Helical" evidence="8">
    <location>
        <begin position="463"/>
        <end position="486"/>
    </location>
</feature>
<feature type="transmembrane region" description="Helical" evidence="8">
    <location>
        <begin position="988"/>
        <end position="1014"/>
    </location>
</feature>
<dbReference type="Gene3D" id="3.30.70.1320">
    <property type="entry name" value="Multidrug efflux transporter AcrB pore domain like"/>
    <property type="match status" value="1"/>
</dbReference>
<evidence type="ECO:0000313" key="9">
    <source>
        <dbReference type="EMBL" id="SPD72155.1"/>
    </source>
</evidence>
<feature type="transmembrane region" description="Helical" evidence="8">
    <location>
        <begin position="856"/>
        <end position="877"/>
    </location>
</feature>
<dbReference type="PRINTS" id="PR00702">
    <property type="entry name" value="ACRIFLAVINRP"/>
</dbReference>
<gene>
    <name evidence="9" type="primary">mdtC</name>
    <name evidence="9" type="ORF">PITCH_A120006</name>
</gene>
<dbReference type="Gene3D" id="3.30.70.1430">
    <property type="entry name" value="Multidrug efflux transporter AcrB pore domain"/>
    <property type="match status" value="2"/>
</dbReference>
<dbReference type="SUPFAM" id="SSF82714">
    <property type="entry name" value="Multidrug efflux transporter AcrB TolC docking domain, DN and DC subdomains"/>
    <property type="match status" value="2"/>
</dbReference>
<feature type="transmembrane region" description="Helical" evidence="8">
    <location>
        <begin position="336"/>
        <end position="353"/>
    </location>
</feature>
<dbReference type="AlphaFoldDB" id="A0A445MRT7"/>
<evidence type="ECO:0000256" key="7">
    <source>
        <dbReference type="ARBA" id="ARBA00023136"/>
    </source>
</evidence>
<dbReference type="SUPFAM" id="SSF82693">
    <property type="entry name" value="Multidrug efflux transporter AcrB pore domain, PN1, PN2, PC1 and PC2 subdomains"/>
    <property type="match status" value="3"/>
</dbReference>
<sequence>MNISEIFIKRPVMTTLIMAGILLFGVMAYKSLPVSELPNVDFPTIQVSASLPGANPETMASSVATPLEREFTTIEGLESMTSTSALGATQITLQFSLERDLDGAAQDVMAAISRAERLLPPDMPNPPSFRKVNPADQPILYVALSSKILPLSAVDEYAETLMAQRISMISGVAQVQVYGSQKYAVRVQLNPNALASLGVGIDEVGKAISSANVNIPTGTLYGEHKAFTIKATGQLTEAAAYRPLIVTYRNGYPVYLHELGRIIDSVENDKVANWFNDTRSIVLAIQRQPGTNTVAVVDSIKALLPTFRAQIPGSVALDILYDRSISIRNSIEDLKVTLWISTALVILVIFLFLRNLHATIIPSLALPLSVIGTFAVMRLYGFNLDNMSLMALTLSVGFVVDDAIVMLENIVRHTEMGKGKLQAALDGSREIGFTILSMTLSLAAVFIPLLFMGGIMGRLLNEFAVTIIAAILVSGVVSLSLSPMLCSRFLARSEDRERGRLYAASERFFDGMLNAYKSSLTWVLRHRPLMMILSLILVIATVYLFIIIPKDFIPSQDTNQIFGFTEASEDISFDSMKEHQQAVARVIGEDPCVDSFMSAVGAGGRSAAGGNTGRVFIRLKLREERTDTVDDIIQRLRLKLSQIPGINVFLQNPPVIRIGGQLTKGLYQYTIQGPDIAELYHWAAAIENRLKDIEELQDVTSDLQIKNLEVLVEIDRDKATMLGVSAEQIENALYSAYGSREVSTIYAPNNDYKVIVEVEPQYQRDPSALGMLYISSTNGTVVPIDTVARHTQRPGPLTVNHTGQMPSVTISFNLKPGVALGDAIAGIDKAVSGLQMPASLTTSFQGTAQEFKKSMVGMWLLLTMAILVIYIVLGILYESFIHPLTILSGLPSAGVGALLTLLLFNTVLSVYAFVGIIMLIGIVKKNAIMMIDFALSAQRNEGKGPAEAIYQGCILRFRPIMMTTMAALAGTLPIALGFGAGAEARQPLGLAVVGGLVFSQFLTLYITPVIYIYLDAIQRKIRPSR</sequence>
<keyword evidence="3" id="KW-1003">Cell membrane</keyword>
<organism evidence="9">
    <name type="scientific">uncultured Desulfobacterium sp</name>
    <dbReference type="NCBI Taxonomy" id="201089"/>
    <lineage>
        <taxon>Bacteria</taxon>
        <taxon>Pseudomonadati</taxon>
        <taxon>Thermodesulfobacteriota</taxon>
        <taxon>Desulfobacteria</taxon>
        <taxon>Desulfobacterales</taxon>
        <taxon>Desulfobacteriaceae</taxon>
        <taxon>Desulfobacterium</taxon>
        <taxon>environmental samples</taxon>
    </lineage>
</organism>
<dbReference type="FunFam" id="1.20.1640.10:FF:000001">
    <property type="entry name" value="Efflux pump membrane transporter"/>
    <property type="match status" value="1"/>
</dbReference>
<dbReference type="EMBL" id="OJIN01000024">
    <property type="protein sequence ID" value="SPD72155.1"/>
    <property type="molecule type" value="Genomic_DNA"/>
</dbReference>
<evidence type="ECO:0000256" key="5">
    <source>
        <dbReference type="ARBA" id="ARBA00022692"/>
    </source>
</evidence>
<evidence type="ECO:0000256" key="3">
    <source>
        <dbReference type="ARBA" id="ARBA00022475"/>
    </source>
</evidence>
<name>A0A445MRT7_9BACT</name>
<keyword evidence="2" id="KW-0813">Transport</keyword>